<accession>A0A9Q8WMN2</accession>
<dbReference type="RefSeq" id="XP_049150437.1">
    <property type="nucleotide sequence ID" value="XM_049293291.1"/>
</dbReference>
<organism evidence="1 2">
    <name type="scientific">Colletotrichum lupini</name>
    <dbReference type="NCBI Taxonomy" id="145971"/>
    <lineage>
        <taxon>Eukaryota</taxon>
        <taxon>Fungi</taxon>
        <taxon>Dikarya</taxon>
        <taxon>Ascomycota</taxon>
        <taxon>Pezizomycotina</taxon>
        <taxon>Sordariomycetes</taxon>
        <taxon>Hypocreomycetidae</taxon>
        <taxon>Glomerellales</taxon>
        <taxon>Glomerellaceae</taxon>
        <taxon>Colletotrichum</taxon>
        <taxon>Colletotrichum acutatum species complex</taxon>
    </lineage>
</organism>
<sequence length="44" mass="4717">MFESVEACNSCGLTLNHLALSALVGNGVGRWYPAQTARLDRAHS</sequence>
<dbReference type="Proteomes" id="UP000830671">
    <property type="component" value="Chromosome 7"/>
</dbReference>
<gene>
    <name evidence="1" type="ORF">CLUP02_14362</name>
</gene>
<reference evidence="1" key="1">
    <citation type="journal article" date="2021" name="Mol. Plant Microbe Interact.">
        <title>Complete Genome Sequence of the Plant-Pathogenic Fungus Colletotrichum lupini.</title>
        <authorList>
            <person name="Baroncelli R."/>
            <person name="Pensec F."/>
            <person name="Da Lio D."/>
            <person name="Boufleur T."/>
            <person name="Vicente I."/>
            <person name="Sarrocco S."/>
            <person name="Picot A."/>
            <person name="Baraldi E."/>
            <person name="Sukno S."/>
            <person name="Thon M."/>
            <person name="Le Floch G."/>
        </authorList>
    </citation>
    <scope>NUCLEOTIDE SEQUENCE</scope>
    <source>
        <strain evidence="1">IMI 504893</strain>
    </source>
</reference>
<evidence type="ECO:0000313" key="1">
    <source>
        <dbReference type="EMBL" id="UQC88836.1"/>
    </source>
</evidence>
<dbReference type="EMBL" id="CP019479">
    <property type="protein sequence ID" value="UQC88836.1"/>
    <property type="molecule type" value="Genomic_DNA"/>
</dbReference>
<dbReference type="GeneID" id="73348301"/>
<dbReference type="AlphaFoldDB" id="A0A9Q8WMN2"/>
<evidence type="ECO:0000313" key="2">
    <source>
        <dbReference type="Proteomes" id="UP000830671"/>
    </source>
</evidence>
<name>A0A9Q8WMN2_9PEZI</name>
<dbReference type="KEGG" id="clup:CLUP02_14362"/>
<keyword evidence="2" id="KW-1185">Reference proteome</keyword>
<proteinExistence type="predicted"/>
<protein>
    <submittedName>
        <fullName evidence="1">Uncharacterized protein</fullName>
    </submittedName>
</protein>